<dbReference type="GO" id="GO:0005524">
    <property type="term" value="F:ATP binding"/>
    <property type="evidence" value="ECO:0007669"/>
    <property type="project" value="UniProtKB-KW"/>
</dbReference>
<dbReference type="SUPFAM" id="SSF53613">
    <property type="entry name" value="Ribokinase-like"/>
    <property type="match status" value="1"/>
</dbReference>
<evidence type="ECO:0000256" key="8">
    <source>
        <dbReference type="ARBA" id="ARBA00022857"/>
    </source>
</evidence>
<dbReference type="SUPFAM" id="SSF64153">
    <property type="entry name" value="YjeF N-terminal domain-like"/>
    <property type="match status" value="1"/>
</dbReference>
<dbReference type="InterPro" id="IPR036652">
    <property type="entry name" value="YjeF_N_dom_sf"/>
</dbReference>
<evidence type="ECO:0000256" key="12">
    <source>
        <dbReference type="ARBA" id="ARBA00032624"/>
    </source>
</evidence>
<dbReference type="GO" id="GO:0052855">
    <property type="term" value="F:ADP-dependent NAD(P)H-hydrate dehydratase activity"/>
    <property type="evidence" value="ECO:0007669"/>
    <property type="project" value="UniProtKB-EC"/>
</dbReference>
<evidence type="ECO:0000259" key="16">
    <source>
        <dbReference type="PROSITE" id="PS51385"/>
    </source>
</evidence>
<evidence type="ECO:0000256" key="11">
    <source>
        <dbReference type="ARBA" id="ARBA00025153"/>
    </source>
</evidence>
<sequence>VDGITGLGGKGGLRADAAALVALVGESRAFVVAVDLPSGVEADSGEVRGDAVRADATVTFGAYKAGLLIDPAREYAGAVRLVDIGLETGPAEVEALQHADVRALLPVPGVESDKYRRGVVGIVAGSEKYPGAAVLAVAGALRGGAGAVRYVGSGGDAVIARFPEALVSEGPVADAGRVQAWVVGPGLGEDAGDVVAEVLGSDVPVLVDADGLRGLDADVVRARSAGTLLTPHAGEAARLLGVEREVVEGARLESVRELARRYGATVLLKGSTTLVASPEEGVPVRVNPTGTGWLATAGSGDVLSG</sequence>
<dbReference type="RefSeq" id="WP_206968541.1">
    <property type="nucleotide sequence ID" value="NZ_JAFLRJ010000428.1"/>
</dbReference>
<evidence type="ECO:0000259" key="15">
    <source>
        <dbReference type="PROSITE" id="PS51383"/>
    </source>
</evidence>
<dbReference type="InterPro" id="IPR017953">
    <property type="entry name" value="Carbohydrate_kinase_pred_CS"/>
</dbReference>
<dbReference type="Pfam" id="PF03853">
    <property type="entry name" value="YjeF_N"/>
    <property type="match status" value="1"/>
</dbReference>
<organism evidence="17 18">
    <name type="scientific">Streptomyces beijiangensis</name>
    <dbReference type="NCBI Taxonomy" id="163361"/>
    <lineage>
        <taxon>Bacteria</taxon>
        <taxon>Bacillati</taxon>
        <taxon>Actinomycetota</taxon>
        <taxon>Actinomycetes</taxon>
        <taxon>Kitasatosporales</taxon>
        <taxon>Streptomycetaceae</taxon>
        <taxon>Streptomyces</taxon>
    </lineage>
</organism>
<dbReference type="EC" id="4.2.1.136" evidence="4"/>
<feature type="non-terminal residue" evidence="17">
    <location>
        <position position="1"/>
    </location>
</feature>
<feature type="non-terminal residue" evidence="17">
    <location>
        <position position="305"/>
    </location>
</feature>
<dbReference type="InterPro" id="IPR000631">
    <property type="entry name" value="CARKD"/>
</dbReference>
<accession>A0A939FDJ0</accession>
<evidence type="ECO:0000256" key="3">
    <source>
        <dbReference type="ARBA" id="ARBA00009524"/>
    </source>
</evidence>
<dbReference type="PANTHER" id="PTHR12592">
    <property type="entry name" value="ATP-DEPENDENT (S)-NAD(P)H-HYDRATE DEHYDRATASE FAMILY MEMBER"/>
    <property type="match status" value="1"/>
</dbReference>
<name>A0A939FDJ0_9ACTN</name>
<dbReference type="GO" id="GO:0110051">
    <property type="term" value="P:metabolite repair"/>
    <property type="evidence" value="ECO:0007669"/>
    <property type="project" value="TreeGrafter"/>
</dbReference>
<comment type="similarity">
    <text evidence="2">In the N-terminal section; belongs to the NnrE/AIBP family.</text>
</comment>
<comment type="caution">
    <text evidence="17">The sequence shown here is derived from an EMBL/GenBank/DDBJ whole genome shotgun (WGS) entry which is preliminary data.</text>
</comment>
<dbReference type="AlphaFoldDB" id="A0A939FDJ0"/>
<evidence type="ECO:0000256" key="13">
    <source>
        <dbReference type="ARBA" id="ARBA00048238"/>
    </source>
</evidence>
<comment type="catalytic activity">
    <reaction evidence="13">
        <text>(6S)-NADHX + ADP = AMP + phosphate + NADH + H(+)</text>
        <dbReference type="Rhea" id="RHEA:32223"/>
        <dbReference type="ChEBI" id="CHEBI:15378"/>
        <dbReference type="ChEBI" id="CHEBI:43474"/>
        <dbReference type="ChEBI" id="CHEBI:57945"/>
        <dbReference type="ChEBI" id="CHEBI:64074"/>
        <dbReference type="ChEBI" id="CHEBI:456215"/>
        <dbReference type="ChEBI" id="CHEBI:456216"/>
        <dbReference type="EC" id="4.2.1.136"/>
    </reaction>
</comment>
<evidence type="ECO:0000256" key="4">
    <source>
        <dbReference type="ARBA" id="ARBA00013129"/>
    </source>
</evidence>
<keyword evidence="8" id="KW-0521">NADP</keyword>
<keyword evidence="10" id="KW-0456">Lyase</keyword>
<dbReference type="InterPro" id="IPR004443">
    <property type="entry name" value="YjeF_N_dom"/>
</dbReference>
<protein>
    <recommendedName>
        <fullName evidence="5">Bifunctional NAD(P)H-hydrate repair enzyme Nnr</fullName>
        <ecNumber evidence="4">4.2.1.136</ecNumber>
    </recommendedName>
    <alternativeName>
        <fullName evidence="12">Nicotinamide nucleotide repair protein</fullName>
    </alternativeName>
</protein>
<dbReference type="PROSITE" id="PS51385">
    <property type="entry name" value="YJEF_N"/>
    <property type="match status" value="1"/>
</dbReference>
<dbReference type="Pfam" id="PF01256">
    <property type="entry name" value="Carb_kinase"/>
    <property type="match status" value="1"/>
</dbReference>
<evidence type="ECO:0000256" key="14">
    <source>
        <dbReference type="ARBA" id="ARBA00049209"/>
    </source>
</evidence>
<feature type="domain" description="YjeF C-terminal" evidence="15">
    <location>
        <begin position="97"/>
        <end position="305"/>
    </location>
</feature>
<keyword evidence="7" id="KW-0067">ATP-binding</keyword>
<evidence type="ECO:0000313" key="18">
    <source>
        <dbReference type="Proteomes" id="UP000664167"/>
    </source>
</evidence>
<evidence type="ECO:0000256" key="9">
    <source>
        <dbReference type="ARBA" id="ARBA00023027"/>
    </source>
</evidence>
<evidence type="ECO:0000256" key="6">
    <source>
        <dbReference type="ARBA" id="ARBA00022741"/>
    </source>
</evidence>
<comment type="function">
    <text evidence="11">Bifunctional enzyme that catalyzes the epimerization of the S- and R-forms of NAD(P)HX and the dehydration of the S-form of NAD(P)HX at the expense of ADP, which is converted to AMP. This allows the repair of both epimers of NAD(P)HX, a damaged form of NAD(P)H that is a result of enzymatic or heat-dependent hydration.</text>
</comment>
<dbReference type="Proteomes" id="UP000664167">
    <property type="component" value="Unassembled WGS sequence"/>
</dbReference>
<dbReference type="Gene3D" id="3.40.1190.20">
    <property type="match status" value="1"/>
</dbReference>
<comment type="catalytic activity">
    <reaction evidence="14">
        <text>(6S)-NADPHX + ADP = AMP + phosphate + NADPH + H(+)</text>
        <dbReference type="Rhea" id="RHEA:32235"/>
        <dbReference type="ChEBI" id="CHEBI:15378"/>
        <dbReference type="ChEBI" id="CHEBI:43474"/>
        <dbReference type="ChEBI" id="CHEBI:57783"/>
        <dbReference type="ChEBI" id="CHEBI:64076"/>
        <dbReference type="ChEBI" id="CHEBI:456215"/>
        <dbReference type="ChEBI" id="CHEBI:456216"/>
        <dbReference type="EC" id="4.2.1.136"/>
    </reaction>
</comment>
<evidence type="ECO:0000256" key="1">
    <source>
        <dbReference type="ARBA" id="ARBA00001958"/>
    </source>
</evidence>
<evidence type="ECO:0000256" key="5">
    <source>
        <dbReference type="ARBA" id="ARBA00018591"/>
    </source>
</evidence>
<keyword evidence="18" id="KW-1185">Reference proteome</keyword>
<evidence type="ECO:0000313" key="17">
    <source>
        <dbReference type="EMBL" id="MBO0516658.1"/>
    </source>
</evidence>
<evidence type="ECO:0000256" key="2">
    <source>
        <dbReference type="ARBA" id="ARBA00006001"/>
    </source>
</evidence>
<comment type="similarity">
    <text evidence="3">In the C-terminal section; belongs to the NnrD/CARKD family.</text>
</comment>
<comment type="cofactor">
    <cofactor evidence="1">
        <name>K(+)</name>
        <dbReference type="ChEBI" id="CHEBI:29103"/>
    </cofactor>
</comment>
<dbReference type="GO" id="GO:0052856">
    <property type="term" value="F:NAD(P)HX epimerase activity"/>
    <property type="evidence" value="ECO:0007669"/>
    <property type="project" value="TreeGrafter"/>
</dbReference>
<dbReference type="Gene3D" id="3.40.50.10260">
    <property type="entry name" value="YjeF N-terminal domain"/>
    <property type="match status" value="1"/>
</dbReference>
<dbReference type="InterPro" id="IPR029056">
    <property type="entry name" value="Ribokinase-like"/>
</dbReference>
<dbReference type="PROSITE" id="PS01049">
    <property type="entry name" value="YJEF_C_1"/>
    <property type="match status" value="1"/>
</dbReference>
<feature type="domain" description="YjeF N-terminal" evidence="16">
    <location>
        <begin position="1"/>
        <end position="92"/>
    </location>
</feature>
<dbReference type="EMBL" id="JAFLRJ010000428">
    <property type="protein sequence ID" value="MBO0516658.1"/>
    <property type="molecule type" value="Genomic_DNA"/>
</dbReference>
<gene>
    <name evidence="17" type="ORF">J0695_33535</name>
</gene>
<dbReference type="PROSITE" id="PS51383">
    <property type="entry name" value="YJEF_C_3"/>
    <property type="match status" value="1"/>
</dbReference>
<proteinExistence type="inferred from homology"/>
<evidence type="ECO:0000256" key="7">
    <source>
        <dbReference type="ARBA" id="ARBA00022840"/>
    </source>
</evidence>
<dbReference type="CDD" id="cd01171">
    <property type="entry name" value="YXKO-related"/>
    <property type="match status" value="1"/>
</dbReference>
<evidence type="ECO:0000256" key="10">
    <source>
        <dbReference type="ARBA" id="ARBA00023239"/>
    </source>
</evidence>
<keyword evidence="6" id="KW-0547">Nucleotide-binding</keyword>
<reference evidence="17" key="1">
    <citation type="submission" date="2021-03" db="EMBL/GenBank/DDBJ databases">
        <title>Streptomyces poriferae sp. nov., a novel marine sponge-derived Actinobacteria species with anti-MRSA activity.</title>
        <authorList>
            <person name="Sandoval-Powers M."/>
            <person name="Kralova S."/>
            <person name="Nguyen G.-S."/>
            <person name="Fawwal D."/>
            <person name="Degnes K."/>
            <person name="Klinkenberg G."/>
            <person name="Sletta H."/>
            <person name="Wentzel A."/>
            <person name="Liles M.R."/>
        </authorList>
    </citation>
    <scope>NUCLEOTIDE SEQUENCE</scope>
    <source>
        <strain evidence="17">DSM 41794</strain>
    </source>
</reference>
<keyword evidence="9" id="KW-0520">NAD</keyword>
<dbReference type="PANTHER" id="PTHR12592:SF0">
    <property type="entry name" value="ATP-DEPENDENT (S)-NAD(P)H-HYDRATE DEHYDRATASE"/>
    <property type="match status" value="1"/>
</dbReference>